<comment type="caution">
    <text evidence="2">The sequence shown here is derived from an EMBL/GenBank/DDBJ whole genome shotgun (WGS) entry which is preliminary data.</text>
</comment>
<evidence type="ECO:0000313" key="2">
    <source>
        <dbReference type="EMBL" id="KAK0543552.1"/>
    </source>
</evidence>
<proteinExistence type="predicted"/>
<keyword evidence="3" id="KW-1185">Reference proteome</keyword>
<name>A0AAN6GIZ1_9BASI</name>
<protein>
    <submittedName>
        <fullName evidence="2">Uncharacterized protein</fullName>
    </submittedName>
</protein>
<sequence length="231" mass="25809">MRRSHPQLPSSSSNRLATPPPMHTPADTDSARGPFTARNARAATLASNLLDRTRAFIEAHRATCAFCHLHGQSRFHSYQQCPVPAMSFWQHTELRTFARFEEYTACFNCGLPLDYCRELGGEMRRRQGLQATVAPRDGAEFLPCCQNQGRGAASHNPTIFVVLSALLHSPTLFNRARARVQEVLPAVAAQLPAPQRGSDLPRAWLKLSSQRVEQRKTYAAFWLVMAIIDVL</sequence>
<dbReference type="AlphaFoldDB" id="A0AAN6GIZ1"/>
<dbReference type="EMBL" id="JAPDMZ010000350">
    <property type="protein sequence ID" value="KAK0543552.1"/>
    <property type="molecule type" value="Genomic_DNA"/>
</dbReference>
<evidence type="ECO:0000313" key="3">
    <source>
        <dbReference type="Proteomes" id="UP001176517"/>
    </source>
</evidence>
<organism evidence="2 3">
    <name type="scientific">Tilletia horrida</name>
    <dbReference type="NCBI Taxonomy" id="155126"/>
    <lineage>
        <taxon>Eukaryota</taxon>
        <taxon>Fungi</taxon>
        <taxon>Dikarya</taxon>
        <taxon>Basidiomycota</taxon>
        <taxon>Ustilaginomycotina</taxon>
        <taxon>Exobasidiomycetes</taxon>
        <taxon>Tilletiales</taxon>
        <taxon>Tilletiaceae</taxon>
        <taxon>Tilletia</taxon>
    </lineage>
</organism>
<gene>
    <name evidence="2" type="ORF">OC846_006378</name>
</gene>
<feature type="region of interest" description="Disordered" evidence="1">
    <location>
        <begin position="1"/>
        <end position="34"/>
    </location>
</feature>
<evidence type="ECO:0000256" key="1">
    <source>
        <dbReference type="SAM" id="MobiDB-lite"/>
    </source>
</evidence>
<feature type="compositionally biased region" description="Polar residues" evidence="1">
    <location>
        <begin position="7"/>
        <end position="16"/>
    </location>
</feature>
<dbReference type="Proteomes" id="UP001176517">
    <property type="component" value="Unassembled WGS sequence"/>
</dbReference>
<reference evidence="2" key="1">
    <citation type="journal article" date="2023" name="PhytoFront">
        <title>Draft Genome Resources of Seven Strains of Tilletia horrida, Causal Agent of Kernel Smut of Rice.</title>
        <authorList>
            <person name="Khanal S."/>
            <person name="Antony Babu S."/>
            <person name="Zhou X.G."/>
        </authorList>
    </citation>
    <scope>NUCLEOTIDE SEQUENCE</scope>
    <source>
        <strain evidence="2">TX6</strain>
    </source>
</reference>
<accession>A0AAN6GIZ1</accession>